<proteinExistence type="predicted"/>
<gene>
    <name evidence="1" type="ORF">AVEN_154066_1</name>
</gene>
<comment type="caution">
    <text evidence="1">The sequence shown here is derived from an EMBL/GenBank/DDBJ whole genome shotgun (WGS) entry which is preliminary data.</text>
</comment>
<reference evidence="1 2" key="1">
    <citation type="journal article" date="2019" name="Sci. Rep.">
        <title>Orb-weaving spider Araneus ventricosus genome elucidates the spidroin gene catalogue.</title>
        <authorList>
            <person name="Kono N."/>
            <person name="Nakamura H."/>
            <person name="Ohtoshi R."/>
            <person name="Moran D.A.P."/>
            <person name="Shinohara A."/>
            <person name="Yoshida Y."/>
            <person name="Fujiwara M."/>
            <person name="Mori M."/>
            <person name="Tomita M."/>
            <person name="Arakawa K."/>
        </authorList>
    </citation>
    <scope>NUCLEOTIDE SEQUENCE [LARGE SCALE GENOMIC DNA]</scope>
</reference>
<dbReference type="AlphaFoldDB" id="A0A4Y2IYQ0"/>
<name>A0A4Y2IYQ0_ARAVE</name>
<dbReference type="EMBL" id="BGPR01003031">
    <property type="protein sequence ID" value="GBM82754.1"/>
    <property type="molecule type" value="Genomic_DNA"/>
</dbReference>
<dbReference type="Proteomes" id="UP000499080">
    <property type="component" value="Unassembled WGS sequence"/>
</dbReference>
<accession>A0A4Y2IYQ0</accession>
<protein>
    <submittedName>
        <fullName evidence="1">Uncharacterized protein</fullName>
    </submittedName>
</protein>
<evidence type="ECO:0000313" key="1">
    <source>
        <dbReference type="EMBL" id="GBM82754.1"/>
    </source>
</evidence>
<feature type="non-terminal residue" evidence="1">
    <location>
        <position position="20"/>
    </location>
</feature>
<organism evidence="1 2">
    <name type="scientific">Araneus ventricosus</name>
    <name type="common">Orbweaver spider</name>
    <name type="synonym">Epeira ventricosa</name>
    <dbReference type="NCBI Taxonomy" id="182803"/>
    <lineage>
        <taxon>Eukaryota</taxon>
        <taxon>Metazoa</taxon>
        <taxon>Ecdysozoa</taxon>
        <taxon>Arthropoda</taxon>
        <taxon>Chelicerata</taxon>
        <taxon>Arachnida</taxon>
        <taxon>Araneae</taxon>
        <taxon>Araneomorphae</taxon>
        <taxon>Entelegynae</taxon>
        <taxon>Araneoidea</taxon>
        <taxon>Araneidae</taxon>
        <taxon>Araneus</taxon>
    </lineage>
</organism>
<sequence length="20" mass="1988">MKGIISDGLARLPACPMASG</sequence>
<evidence type="ECO:0000313" key="2">
    <source>
        <dbReference type="Proteomes" id="UP000499080"/>
    </source>
</evidence>
<keyword evidence="2" id="KW-1185">Reference proteome</keyword>